<comment type="caution">
    <text evidence="1">The sequence shown here is derived from an EMBL/GenBank/DDBJ whole genome shotgun (WGS) entry which is preliminary data.</text>
</comment>
<dbReference type="Proteomes" id="UP000494165">
    <property type="component" value="Unassembled WGS sequence"/>
</dbReference>
<dbReference type="AlphaFoldDB" id="A0A8S1CB66"/>
<accession>A0A8S1CB66</accession>
<protein>
    <submittedName>
        <fullName evidence="1">Uncharacterized protein</fullName>
    </submittedName>
</protein>
<reference evidence="1 2" key="1">
    <citation type="submission" date="2020-04" db="EMBL/GenBank/DDBJ databases">
        <authorList>
            <person name="Alioto T."/>
            <person name="Alioto T."/>
            <person name="Gomez Garrido J."/>
        </authorList>
    </citation>
    <scope>NUCLEOTIDE SEQUENCE [LARGE SCALE GENOMIC DNA]</scope>
</reference>
<gene>
    <name evidence="1" type="ORF">CLODIP_2_CD16150</name>
</gene>
<sequence length="134" mass="14625">MGCAEVLKNVDCFTVKTLEKVKHGECRGQQEVSQVAPPRGIPAIGPCLFGKTPVAGDAKSGQSEFSSQRRLLNNPLFWGDNADYGVPEATRVGKVRVGEQQVIDSSSQFPRTAVLRGRQVTRLSHLERAESLFV</sequence>
<evidence type="ECO:0000313" key="1">
    <source>
        <dbReference type="EMBL" id="CAB3366084.1"/>
    </source>
</evidence>
<evidence type="ECO:0000313" key="2">
    <source>
        <dbReference type="Proteomes" id="UP000494165"/>
    </source>
</evidence>
<name>A0A8S1CB66_9INSE</name>
<organism evidence="1 2">
    <name type="scientific">Cloeon dipterum</name>
    <dbReference type="NCBI Taxonomy" id="197152"/>
    <lineage>
        <taxon>Eukaryota</taxon>
        <taxon>Metazoa</taxon>
        <taxon>Ecdysozoa</taxon>
        <taxon>Arthropoda</taxon>
        <taxon>Hexapoda</taxon>
        <taxon>Insecta</taxon>
        <taxon>Pterygota</taxon>
        <taxon>Palaeoptera</taxon>
        <taxon>Ephemeroptera</taxon>
        <taxon>Pisciforma</taxon>
        <taxon>Baetidae</taxon>
        <taxon>Cloeon</taxon>
    </lineage>
</organism>
<proteinExistence type="predicted"/>
<keyword evidence="2" id="KW-1185">Reference proteome</keyword>
<dbReference type="EMBL" id="CADEPI010000023">
    <property type="protein sequence ID" value="CAB3366084.1"/>
    <property type="molecule type" value="Genomic_DNA"/>
</dbReference>